<dbReference type="EMBL" id="CAWUPB010001189">
    <property type="protein sequence ID" value="CAK7351695.1"/>
    <property type="molecule type" value="Genomic_DNA"/>
</dbReference>
<evidence type="ECO:0000313" key="2">
    <source>
        <dbReference type="Proteomes" id="UP001314170"/>
    </source>
</evidence>
<dbReference type="AlphaFoldDB" id="A0AAV1SIA1"/>
<dbReference type="Proteomes" id="UP001314170">
    <property type="component" value="Unassembled WGS sequence"/>
</dbReference>
<evidence type="ECO:0000313" key="1">
    <source>
        <dbReference type="EMBL" id="CAK7351695.1"/>
    </source>
</evidence>
<protein>
    <submittedName>
        <fullName evidence="1">Uncharacterized protein</fullName>
    </submittedName>
</protein>
<accession>A0AAV1SIA1</accession>
<keyword evidence="2" id="KW-1185">Reference proteome</keyword>
<organism evidence="1 2">
    <name type="scientific">Dovyalis caffra</name>
    <dbReference type="NCBI Taxonomy" id="77055"/>
    <lineage>
        <taxon>Eukaryota</taxon>
        <taxon>Viridiplantae</taxon>
        <taxon>Streptophyta</taxon>
        <taxon>Embryophyta</taxon>
        <taxon>Tracheophyta</taxon>
        <taxon>Spermatophyta</taxon>
        <taxon>Magnoliopsida</taxon>
        <taxon>eudicotyledons</taxon>
        <taxon>Gunneridae</taxon>
        <taxon>Pentapetalae</taxon>
        <taxon>rosids</taxon>
        <taxon>fabids</taxon>
        <taxon>Malpighiales</taxon>
        <taxon>Salicaceae</taxon>
        <taxon>Flacourtieae</taxon>
        <taxon>Dovyalis</taxon>
    </lineage>
</organism>
<comment type="caution">
    <text evidence="1">The sequence shown here is derived from an EMBL/GenBank/DDBJ whole genome shotgun (WGS) entry which is preliminary data.</text>
</comment>
<name>A0AAV1SIA1_9ROSI</name>
<sequence length="72" mass="8218">MATLEMSYSEVFAFPKHLSSGDVFVTQQILKSQHKSEFFEGKYKLNRVTKRQASALLEITQIGGTSKDDYKK</sequence>
<reference evidence="1 2" key="1">
    <citation type="submission" date="2024-01" db="EMBL/GenBank/DDBJ databases">
        <authorList>
            <person name="Waweru B."/>
        </authorList>
    </citation>
    <scope>NUCLEOTIDE SEQUENCE [LARGE SCALE GENOMIC DNA]</scope>
</reference>
<proteinExistence type="predicted"/>
<gene>
    <name evidence="1" type="ORF">DCAF_LOCUS23951</name>
</gene>